<accession>A0ABD1HRJ9</accession>
<dbReference type="EMBL" id="JBEAFC010000004">
    <property type="protein sequence ID" value="KAL1558812.1"/>
    <property type="molecule type" value="Genomic_DNA"/>
</dbReference>
<dbReference type="PANTHER" id="PTHR35123">
    <property type="entry name" value="OS07G0633900 PROTEIN-RELATED"/>
    <property type="match status" value="1"/>
</dbReference>
<dbReference type="Proteomes" id="UP001567538">
    <property type="component" value="Unassembled WGS sequence"/>
</dbReference>
<feature type="region of interest" description="Disordered" evidence="1">
    <location>
        <begin position="1"/>
        <end position="24"/>
    </location>
</feature>
<keyword evidence="3" id="KW-1185">Reference proteome</keyword>
<dbReference type="PANTHER" id="PTHR35123:SF2">
    <property type="entry name" value="UBIQUITIN CARBOXYL-TERMINAL HYDROLASE-LIKE PROTEIN"/>
    <property type="match status" value="1"/>
</dbReference>
<dbReference type="AlphaFoldDB" id="A0ABD1HRJ9"/>
<sequence length="129" mass="14530">MSDRDRPGADEGGGINGTDEEDREVAAERDWKCKRCGSKGKRLPFFRLRKSKKLLHQKRKQGGISVNSRGWGRSGGWCCLCLRQPKTLDSSGESPTSDPNSSDFTFDELRALIEKNDFYSKDCSPHFDV</sequence>
<protein>
    <submittedName>
        <fullName evidence="2">Uncharacterized protein</fullName>
    </submittedName>
</protein>
<comment type="caution">
    <text evidence="2">The sequence shown here is derived from an EMBL/GenBank/DDBJ whole genome shotgun (WGS) entry which is preliminary data.</text>
</comment>
<evidence type="ECO:0000256" key="1">
    <source>
        <dbReference type="SAM" id="MobiDB-lite"/>
    </source>
</evidence>
<gene>
    <name evidence="2" type="ORF">AAHA92_09230</name>
</gene>
<name>A0ABD1HRJ9_SALDI</name>
<proteinExistence type="predicted"/>
<organism evidence="2 3">
    <name type="scientific">Salvia divinorum</name>
    <name type="common">Maria pastora</name>
    <name type="synonym">Diviner's sage</name>
    <dbReference type="NCBI Taxonomy" id="28513"/>
    <lineage>
        <taxon>Eukaryota</taxon>
        <taxon>Viridiplantae</taxon>
        <taxon>Streptophyta</taxon>
        <taxon>Embryophyta</taxon>
        <taxon>Tracheophyta</taxon>
        <taxon>Spermatophyta</taxon>
        <taxon>Magnoliopsida</taxon>
        <taxon>eudicotyledons</taxon>
        <taxon>Gunneridae</taxon>
        <taxon>Pentapetalae</taxon>
        <taxon>asterids</taxon>
        <taxon>lamiids</taxon>
        <taxon>Lamiales</taxon>
        <taxon>Lamiaceae</taxon>
        <taxon>Nepetoideae</taxon>
        <taxon>Mentheae</taxon>
        <taxon>Salviinae</taxon>
        <taxon>Salvia</taxon>
        <taxon>Salvia subgen. Calosphace</taxon>
    </lineage>
</organism>
<evidence type="ECO:0000313" key="3">
    <source>
        <dbReference type="Proteomes" id="UP001567538"/>
    </source>
</evidence>
<evidence type="ECO:0000313" key="2">
    <source>
        <dbReference type="EMBL" id="KAL1558812.1"/>
    </source>
</evidence>
<reference evidence="2 3" key="1">
    <citation type="submission" date="2024-06" db="EMBL/GenBank/DDBJ databases">
        <title>A chromosome level genome sequence of Diviner's sage (Salvia divinorum).</title>
        <authorList>
            <person name="Ford S.A."/>
            <person name="Ro D.-K."/>
            <person name="Ness R.W."/>
            <person name="Phillips M.A."/>
        </authorList>
    </citation>
    <scope>NUCLEOTIDE SEQUENCE [LARGE SCALE GENOMIC DNA]</scope>
    <source>
        <strain evidence="2">SAF-2024a</strain>
        <tissue evidence="2">Leaf</tissue>
    </source>
</reference>